<evidence type="ECO:0000313" key="2">
    <source>
        <dbReference type="Proteomes" id="UP000241071"/>
    </source>
</evidence>
<dbReference type="Proteomes" id="UP000241071">
    <property type="component" value="Segment"/>
</dbReference>
<reference evidence="1 2" key="1">
    <citation type="submission" date="2012-10" db="EMBL/GenBank/DDBJ databases">
        <title>Complete genome sequence of Moumouvirus goulette.</title>
        <authorList>
            <person name="Fournous G."/>
            <person name="Bougalmi M."/>
            <person name="Colson P."/>
        </authorList>
    </citation>
    <scope>NUCLEOTIDE SEQUENCE [LARGE SCALE GENOMIC DNA]</scope>
</reference>
<accession>M1NN97</accession>
<organism evidence="1 2">
    <name type="scientific">Moumouvirus goulette</name>
    <dbReference type="NCBI Taxonomy" id="1247379"/>
    <lineage>
        <taxon>Viruses</taxon>
        <taxon>Varidnaviria</taxon>
        <taxon>Bamfordvirae</taxon>
        <taxon>Nucleocytoviricota</taxon>
        <taxon>Megaviricetes</taxon>
        <taxon>Imitervirales</taxon>
        <taxon>Mimiviridae</taxon>
        <taxon>Megamimivirinae</taxon>
        <taxon>Moumouvirus</taxon>
        <taxon>Moumouvirus goulettemassiliense</taxon>
    </lineage>
</organism>
<proteinExistence type="predicted"/>
<gene>
    <name evidence="1" type="ORF">glt_00715</name>
</gene>
<dbReference type="EMBL" id="KC008572">
    <property type="protein sequence ID" value="AGF85520.1"/>
    <property type="molecule type" value="Genomic_DNA"/>
</dbReference>
<protein>
    <submittedName>
        <fullName evidence="1">Uncharacterized protein</fullName>
    </submittedName>
</protein>
<keyword evidence="2" id="KW-1185">Reference proteome</keyword>
<evidence type="ECO:0000313" key="1">
    <source>
        <dbReference type="EMBL" id="AGF85520.1"/>
    </source>
</evidence>
<name>M1NN97_9VIRU</name>
<sequence>MSGMIRSDSCYYIAEPRTNLFWANYNSSRYNSSNNINITGIKNSTYGYILHNETIGTKLHGNISGQFPLGPLASGPFIIKN</sequence>